<dbReference type="InterPro" id="IPR021136">
    <property type="entry name" value="Flagellar_hook_control-like_C"/>
</dbReference>
<accession>A0A1J5PX56</accession>
<dbReference type="InterPro" id="IPR052563">
    <property type="entry name" value="FliK"/>
</dbReference>
<keyword evidence="3" id="KW-0969">Cilium</keyword>
<feature type="domain" description="Flagellar hook-length control protein-like C-terminal" evidence="2">
    <location>
        <begin position="155"/>
        <end position="234"/>
    </location>
</feature>
<evidence type="ECO:0000259" key="2">
    <source>
        <dbReference type="Pfam" id="PF02120"/>
    </source>
</evidence>
<dbReference type="AlphaFoldDB" id="A0A1J5PX56"/>
<dbReference type="Gene3D" id="3.30.750.140">
    <property type="match status" value="1"/>
</dbReference>
<feature type="region of interest" description="Disordered" evidence="1">
    <location>
        <begin position="24"/>
        <end position="72"/>
    </location>
</feature>
<dbReference type="PANTHER" id="PTHR37533">
    <property type="entry name" value="FLAGELLAR HOOK-LENGTH CONTROL PROTEIN"/>
    <property type="match status" value="1"/>
</dbReference>
<comment type="caution">
    <text evidence="3">The sequence shown here is derived from an EMBL/GenBank/DDBJ whole genome shotgun (WGS) entry which is preliminary data.</text>
</comment>
<proteinExistence type="predicted"/>
<dbReference type="PANTHER" id="PTHR37533:SF2">
    <property type="entry name" value="FLAGELLAR HOOK-LENGTH CONTROL PROTEIN"/>
    <property type="match status" value="1"/>
</dbReference>
<dbReference type="CDD" id="cd17470">
    <property type="entry name" value="T3SS_Flik_C"/>
    <property type="match status" value="1"/>
</dbReference>
<sequence length="280" mass="27152">MVASGQLAGDQAAAVAVAAAGVPAAAPSGKNLPPATSDAAPPLLGDATAAPGGGAHPGGAQPEASSTPAADKTVQPALQAALEAPAAAIAAAGSHVAAHAHNADATAVQQLAQAAATLPGASTPTAASAAPATTASATLQQQVGSSGWGQELGQQMLFAVGSQQQLASLKLNPPQLGPLEIHLQLDNGQVNAQFVSPHQAVRQALESAMPQLHDMFNNAGMSLAQASVNSGGGRGERNLFQRQSKSSAGAIGAAGAVDEAAGAAPALHVRSANGLVNTYV</sequence>
<evidence type="ECO:0000256" key="1">
    <source>
        <dbReference type="SAM" id="MobiDB-lite"/>
    </source>
</evidence>
<reference evidence="3" key="1">
    <citation type="submission" date="2016-10" db="EMBL/GenBank/DDBJ databases">
        <title>Sequence of Gallionella enrichment culture.</title>
        <authorList>
            <person name="Poehlein A."/>
            <person name="Muehling M."/>
            <person name="Daniel R."/>
        </authorList>
    </citation>
    <scope>NUCLEOTIDE SEQUENCE</scope>
</reference>
<dbReference type="Pfam" id="PF02120">
    <property type="entry name" value="Flg_hook"/>
    <property type="match status" value="1"/>
</dbReference>
<keyword evidence="3" id="KW-0282">Flagellum</keyword>
<dbReference type="InterPro" id="IPR038610">
    <property type="entry name" value="FliK-like_C_sf"/>
</dbReference>
<dbReference type="EMBL" id="MLJW01002149">
    <property type="protein sequence ID" value="OIQ75488.1"/>
    <property type="molecule type" value="Genomic_DNA"/>
</dbReference>
<keyword evidence="3" id="KW-0966">Cell projection</keyword>
<feature type="compositionally biased region" description="Low complexity" evidence="1">
    <location>
        <begin position="39"/>
        <end position="50"/>
    </location>
</feature>
<organism evidence="3">
    <name type="scientific">mine drainage metagenome</name>
    <dbReference type="NCBI Taxonomy" id="410659"/>
    <lineage>
        <taxon>unclassified sequences</taxon>
        <taxon>metagenomes</taxon>
        <taxon>ecological metagenomes</taxon>
    </lineage>
</organism>
<evidence type="ECO:0000313" key="3">
    <source>
        <dbReference type="EMBL" id="OIQ75488.1"/>
    </source>
</evidence>
<protein>
    <submittedName>
        <fullName evidence="3">Flagellar hook-length control protein</fullName>
    </submittedName>
</protein>
<gene>
    <name evidence="3" type="primary">fliK_9</name>
    <name evidence="3" type="ORF">GALL_428410</name>
</gene>
<name>A0A1J5PX56_9ZZZZ</name>